<dbReference type="AlphaFoldDB" id="A0A934RY84"/>
<evidence type="ECO:0000313" key="1">
    <source>
        <dbReference type="EMBL" id="MBK1878771.1"/>
    </source>
</evidence>
<gene>
    <name evidence="1" type="ORF">JIN87_17955</name>
</gene>
<comment type="caution">
    <text evidence="1">The sequence shown here is derived from an EMBL/GenBank/DDBJ whole genome shotgun (WGS) entry which is preliminary data.</text>
</comment>
<dbReference type="RefSeq" id="WP_200356985.1">
    <property type="nucleotide sequence ID" value="NZ_JAENIL010000035.1"/>
</dbReference>
<keyword evidence="2" id="KW-1185">Reference proteome</keyword>
<dbReference type="PROSITE" id="PS51257">
    <property type="entry name" value="PROKAR_LIPOPROTEIN"/>
    <property type="match status" value="1"/>
</dbReference>
<dbReference type="Proteomes" id="UP000617628">
    <property type="component" value="Unassembled WGS sequence"/>
</dbReference>
<dbReference type="InterPro" id="IPR017853">
    <property type="entry name" value="GH"/>
</dbReference>
<organism evidence="1 2">
    <name type="scientific">Pelagicoccus mobilis</name>
    <dbReference type="NCBI Taxonomy" id="415221"/>
    <lineage>
        <taxon>Bacteria</taxon>
        <taxon>Pseudomonadati</taxon>
        <taxon>Verrucomicrobiota</taxon>
        <taxon>Opitutia</taxon>
        <taxon>Puniceicoccales</taxon>
        <taxon>Pelagicoccaceae</taxon>
        <taxon>Pelagicoccus</taxon>
    </lineage>
</organism>
<accession>A0A934RY84</accession>
<dbReference type="Gene3D" id="3.20.20.80">
    <property type="entry name" value="Glycosidases"/>
    <property type="match status" value="1"/>
</dbReference>
<dbReference type="EMBL" id="JAENIL010000035">
    <property type="protein sequence ID" value="MBK1878771.1"/>
    <property type="molecule type" value="Genomic_DNA"/>
</dbReference>
<sequence>MMLLPQRDFRTVIAFLVSLFVSIGCAQSQEPERMLIVDPENPRWLRWSDGDPFFMCGPGDPESFLFRGERQADGTRKGDQMELLRKVADAGANCIWWVGLRSHGGDGGPLENMFIDGDPSKGLDHDILDQWEEWLAEAERLGIVVFFFFYDDQVEVEIGPGKIGWMLDEQGNLHQDEAAMIREVVSRFSKYGNLVWGPMEVADKRGKRFVPHLKAMAKYIKEVDPHPHPVAMSVGFLGDSFSEYANDPNVDIYSVMKLERLSADEINQRGLGYFAAAEDRYICSFSETHGYGKGEVARHKNWATAMSGCYVMIHGHHVYNNTEQDLIDCARVTRFFERTNFYDMVPNNRLAKGETKYVMEKPGREYILYSRASSERGALSLLEAPLGEYSLLWLDCINGKELEENVTITDRERGVIQFQKPHGFGPEIALHAVKK</sequence>
<evidence type="ECO:0000313" key="2">
    <source>
        <dbReference type="Proteomes" id="UP000617628"/>
    </source>
</evidence>
<protein>
    <submittedName>
        <fullName evidence="1">DUF4038 domain-containing protein</fullName>
    </submittedName>
</protein>
<dbReference type="SUPFAM" id="SSF51445">
    <property type="entry name" value="(Trans)glycosidases"/>
    <property type="match status" value="1"/>
</dbReference>
<reference evidence="1" key="1">
    <citation type="submission" date="2021-01" db="EMBL/GenBank/DDBJ databases">
        <title>Modified the classification status of verrucomicrobia.</title>
        <authorList>
            <person name="Feng X."/>
        </authorList>
    </citation>
    <scope>NUCLEOTIDE SEQUENCE</scope>
    <source>
        <strain evidence="1">KCTC 13126</strain>
    </source>
</reference>
<proteinExistence type="predicted"/>
<name>A0A934RY84_9BACT</name>